<keyword evidence="6" id="KW-0460">Magnesium</keyword>
<keyword evidence="9" id="KW-1185">Reference proteome</keyword>
<dbReference type="EMBL" id="CAJFCJ010000019">
    <property type="protein sequence ID" value="CAD5123248.1"/>
    <property type="molecule type" value="Genomic_DNA"/>
</dbReference>
<evidence type="ECO:0000256" key="3">
    <source>
        <dbReference type="ARBA" id="ARBA00005902"/>
    </source>
</evidence>
<dbReference type="InterPro" id="IPR016068">
    <property type="entry name" value="Translin_N"/>
</dbReference>
<dbReference type="OrthoDB" id="31005at2759"/>
<evidence type="ECO:0000256" key="5">
    <source>
        <dbReference type="ARBA" id="ARBA00023242"/>
    </source>
</evidence>
<evidence type="ECO:0000256" key="4">
    <source>
        <dbReference type="ARBA" id="ARBA00022490"/>
    </source>
</evidence>
<dbReference type="GO" id="GO:0043565">
    <property type="term" value="F:sequence-specific DNA binding"/>
    <property type="evidence" value="ECO:0007669"/>
    <property type="project" value="InterPro"/>
</dbReference>
<dbReference type="GO" id="GO:0005737">
    <property type="term" value="C:cytoplasm"/>
    <property type="evidence" value="ECO:0007669"/>
    <property type="project" value="UniProtKB-SubCell"/>
</dbReference>
<keyword evidence="7" id="KW-1133">Transmembrane helix</keyword>
<dbReference type="PANTHER" id="PTHR10741">
    <property type="entry name" value="TRANSLIN AND TRANSLIN ASSOCIATED PROTEIN X"/>
    <property type="match status" value="1"/>
</dbReference>
<feature type="transmembrane region" description="Helical" evidence="7">
    <location>
        <begin position="6"/>
        <end position="27"/>
    </location>
</feature>
<sequence length="299" mass="34434">MIVEVVIFKIATFLNVYIFNINYNLLVKHNSGESRRRQKYKSHKYKDDDIPKTPLMMSFTSYRTDLDAKHDKSERLVKLSRDITIESKRVIFLLHRTTKEDKSNLILEADKKLHSLEQSHWKNVALELHGEDIYLFLRSYTQGLQEYVEAVSFLYYLKHKDLVPLSIVKDSLTFHNVDSGAVTTKTISVEVPIIDFALGLTDLGGELMRLAINSIGVGDFTTPKEICSFLRAFYDGLMNFRATNWQMNKKLQVLRNSLSKVENACYTLKIRGSEAPKELLRDLVSSVSTTTCNTDEYDN</sequence>
<accession>A0A7I8W5R3</accession>
<dbReference type="GO" id="GO:0046872">
    <property type="term" value="F:metal ion binding"/>
    <property type="evidence" value="ECO:0007669"/>
    <property type="project" value="UniProtKB-KW"/>
</dbReference>
<comment type="subcellular location">
    <subcellularLocation>
        <location evidence="2">Cytoplasm</location>
    </subcellularLocation>
    <subcellularLocation>
        <location evidence="1">Nucleus</location>
    </subcellularLocation>
</comment>
<dbReference type="InterPro" id="IPR036081">
    <property type="entry name" value="Translin_sf"/>
</dbReference>
<dbReference type="Gene3D" id="1.20.58.200">
    <property type="entry name" value="Translin, domain 2"/>
    <property type="match status" value="1"/>
</dbReference>
<dbReference type="InterPro" id="IPR002848">
    <property type="entry name" value="Translin_fam"/>
</dbReference>
<proteinExistence type="inferred from homology"/>
<feature type="binding site" evidence="6">
    <location>
        <position position="206"/>
    </location>
    <ligand>
        <name>Mg(2+)</name>
        <dbReference type="ChEBI" id="CHEBI:18420"/>
    </ligand>
</feature>
<evidence type="ECO:0000256" key="2">
    <source>
        <dbReference type="ARBA" id="ARBA00004496"/>
    </source>
</evidence>
<comment type="caution">
    <text evidence="8">The sequence shown here is derived from an EMBL/GenBank/DDBJ whole genome shotgun (WGS) entry which is preliminary data.</text>
</comment>
<keyword evidence="4" id="KW-0963">Cytoplasm</keyword>
<name>A0A7I8W5R3_9ANNE</name>
<evidence type="ECO:0000256" key="1">
    <source>
        <dbReference type="ARBA" id="ARBA00004123"/>
    </source>
</evidence>
<organism evidence="8 9">
    <name type="scientific">Dimorphilus gyrociliatus</name>
    <dbReference type="NCBI Taxonomy" id="2664684"/>
    <lineage>
        <taxon>Eukaryota</taxon>
        <taxon>Metazoa</taxon>
        <taxon>Spiralia</taxon>
        <taxon>Lophotrochozoa</taxon>
        <taxon>Annelida</taxon>
        <taxon>Polychaeta</taxon>
        <taxon>Polychaeta incertae sedis</taxon>
        <taxon>Dinophilidae</taxon>
        <taxon>Dimorphilus</taxon>
    </lineage>
</organism>
<dbReference type="FunFam" id="1.20.58.200:FF:000001">
    <property type="entry name" value="Translin-associated factor X"/>
    <property type="match status" value="1"/>
</dbReference>
<reference evidence="8 9" key="1">
    <citation type="submission" date="2020-08" db="EMBL/GenBank/DDBJ databases">
        <authorList>
            <person name="Hejnol A."/>
        </authorList>
    </citation>
    <scope>NUCLEOTIDE SEQUENCE [LARGE SCALE GENOMIC DNA]</scope>
</reference>
<evidence type="ECO:0000313" key="9">
    <source>
        <dbReference type="Proteomes" id="UP000549394"/>
    </source>
</evidence>
<dbReference type="Pfam" id="PF01997">
    <property type="entry name" value="Translin"/>
    <property type="match status" value="1"/>
</dbReference>
<evidence type="ECO:0000256" key="6">
    <source>
        <dbReference type="PIRSR" id="PIRSR602848-1"/>
    </source>
</evidence>
<dbReference type="GO" id="GO:0005634">
    <property type="term" value="C:nucleus"/>
    <property type="evidence" value="ECO:0007669"/>
    <property type="project" value="UniProtKB-SubCell"/>
</dbReference>
<dbReference type="SUPFAM" id="SSF74784">
    <property type="entry name" value="Translin"/>
    <property type="match status" value="1"/>
</dbReference>
<dbReference type="CDD" id="cd14820">
    <property type="entry name" value="TRAX"/>
    <property type="match status" value="1"/>
</dbReference>
<dbReference type="InterPro" id="IPR016069">
    <property type="entry name" value="Translin_C"/>
</dbReference>
<protein>
    <submittedName>
        <fullName evidence="8">DgyrCDS11606</fullName>
    </submittedName>
</protein>
<keyword evidence="6" id="KW-0479">Metal-binding</keyword>
<keyword evidence="5" id="KW-0539">Nucleus</keyword>
<dbReference type="Gene3D" id="1.20.58.190">
    <property type="entry name" value="Translin, domain 1"/>
    <property type="match status" value="1"/>
</dbReference>
<feature type="binding site" evidence="6">
    <location>
        <position position="149"/>
    </location>
    <ligand>
        <name>Mg(2+)</name>
        <dbReference type="ChEBI" id="CHEBI:18420"/>
    </ligand>
</feature>
<dbReference type="Proteomes" id="UP000549394">
    <property type="component" value="Unassembled WGS sequence"/>
</dbReference>
<evidence type="ECO:0000313" key="8">
    <source>
        <dbReference type="EMBL" id="CAD5123248.1"/>
    </source>
</evidence>
<dbReference type="AlphaFoldDB" id="A0A7I8W5R3"/>
<evidence type="ECO:0000256" key="7">
    <source>
        <dbReference type="SAM" id="Phobius"/>
    </source>
</evidence>
<gene>
    <name evidence="8" type="ORF">DGYR_LOCUS10947</name>
</gene>
<comment type="similarity">
    <text evidence="3">Belongs to the translin family.</text>
</comment>
<keyword evidence="7" id="KW-0472">Membrane</keyword>
<keyword evidence="7" id="KW-0812">Transmembrane</keyword>